<evidence type="ECO:0000313" key="2">
    <source>
        <dbReference type="EMBL" id="KAE8149933.1"/>
    </source>
</evidence>
<dbReference type="EMBL" id="ML742108">
    <property type="protein sequence ID" value="KAE8149933.1"/>
    <property type="molecule type" value="Genomic_DNA"/>
</dbReference>
<proteinExistence type="predicted"/>
<dbReference type="PANTHER" id="PTHR36182">
    <property type="entry name" value="PROTEIN, PUTATIVE (AFU_ORTHOLOGUE AFUA_6G10930)-RELATED"/>
    <property type="match status" value="1"/>
</dbReference>
<evidence type="ECO:0000256" key="1">
    <source>
        <dbReference type="SAM" id="Phobius"/>
    </source>
</evidence>
<keyword evidence="1" id="KW-0812">Transmembrane</keyword>
<dbReference type="Proteomes" id="UP000325780">
    <property type="component" value="Unassembled WGS sequence"/>
</dbReference>
<reference evidence="2 3" key="1">
    <citation type="submission" date="2019-04" db="EMBL/GenBank/DDBJ databases">
        <title>Friends and foes A comparative genomics study of 23 Aspergillus species from section Flavi.</title>
        <authorList>
            <consortium name="DOE Joint Genome Institute"/>
            <person name="Kjaerbolling I."/>
            <person name="Vesth T."/>
            <person name="Frisvad J.C."/>
            <person name="Nybo J.L."/>
            <person name="Theobald S."/>
            <person name="Kildgaard S."/>
            <person name="Isbrandt T."/>
            <person name="Kuo A."/>
            <person name="Sato A."/>
            <person name="Lyhne E.K."/>
            <person name="Kogle M.E."/>
            <person name="Wiebenga A."/>
            <person name="Kun R.S."/>
            <person name="Lubbers R.J."/>
            <person name="Makela M.R."/>
            <person name="Barry K."/>
            <person name="Chovatia M."/>
            <person name="Clum A."/>
            <person name="Daum C."/>
            <person name="Haridas S."/>
            <person name="He G."/>
            <person name="LaButti K."/>
            <person name="Lipzen A."/>
            <person name="Mondo S."/>
            <person name="Riley R."/>
            <person name="Salamov A."/>
            <person name="Simmons B.A."/>
            <person name="Magnuson J.K."/>
            <person name="Henrissat B."/>
            <person name="Mortensen U.H."/>
            <person name="Larsen T.O."/>
            <person name="Devries R.P."/>
            <person name="Grigoriev I.V."/>
            <person name="Machida M."/>
            <person name="Baker S.E."/>
            <person name="Andersen M.R."/>
        </authorList>
    </citation>
    <scope>NUCLEOTIDE SEQUENCE [LARGE SCALE GENOMIC DNA]</scope>
    <source>
        <strain evidence="2 3">IBT 18842</strain>
    </source>
</reference>
<dbReference type="PANTHER" id="PTHR36182:SF1">
    <property type="entry name" value="PROTEIN, PUTATIVE (AFU_ORTHOLOGUE AFUA_6G10930)-RELATED"/>
    <property type="match status" value="1"/>
</dbReference>
<dbReference type="OrthoDB" id="2342176at2759"/>
<dbReference type="Gene3D" id="2.70.50.70">
    <property type="match status" value="1"/>
</dbReference>
<sequence length="224" mass="24778">MNLYSYMIVALMAAITALAHMEMKRPFALKSRYDSQNNWSNIDYDNTSPINPNGANFPCRGHHKTTPWRTVATYTAGQRDSMSLAPGVMHRGGSCQISLSYDNGNTFRVIQSYIGGCPLKLDWNFEIPAVAPEGKALFAWSWYNLEGNRELYMNCAHVEIKGGPSSDAKAFDALPEIFVANAGDMSCRTVEHRETVFAHPGKNVEYAGKAKPGDEAFPKCGRNA</sequence>
<organism evidence="2 3">
    <name type="scientific">Aspergillus avenaceus</name>
    <dbReference type="NCBI Taxonomy" id="36643"/>
    <lineage>
        <taxon>Eukaryota</taxon>
        <taxon>Fungi</taxon>
        <taxon>Dikarya</taxon>
        <taxon>Ascomycota</taxon>
        <taxon>Pezizomycotina</taxon>
        <taxon>Eurotiomycetes</taxon>
        <taxon>Eurotiomycetidae</taxon>
        <taxon>Eurotiales</taxon>
        <taxon>Aspergillaceae</taxon>
        <taxon>Aspergillus</taxon>
        <taxon>Aspergillus subgen. Circumdati</taxon>
    </lineage>
</organism>
<feature type="transmembrane region" description="Helical" evidence="1">
    <location>
        <begin position="6"/>
        <end position="23"/>
    </location>
</feature>
<accession>A0A5N6TU94</accession>
<keyword evidence="1" id="KW-0472">Membrane</keyword>
<dbReference type="AlphaFoldDB" id="A0A5N6TU94"/>
<keyword evidence="1" id="KW-1133">Transmembrane helix</keyword>
<protein>
    <submittedName>
        <fullName evidence="2">Endoglucanase</fullName>
    </submittedName>
</protein>
<name>A0A5N6TU94_ASPAV</name>
<keyword evidence="3" id="KW-1185">Reference proteome</keyword>
<gene>
    <name evidence="2" type="ORF">BDV25DRAFT_140317</name>
</gene>
<evidence type="ECO:0000313" key="3">
    <source>
        <dbReference type="Proteomes" id="UP000325780"/>
    </source>
</evidence>